<accession>A0A1Q3DG12</accession>
<dbReference type="STRING" id="3775.A0A1Q3DG12"/>
<evidence type="ECO:0000313" key="2">
    <source>
        <dbReference type="EMBL" id="GAV91466.1"/>
    </source>
</evidence>
<dbReference type="EMBL" id="BDDD01007488">
    <property type="protein sequence ID" value="GAV91466.1"/>
    <property type="molecule type" value="Genomic_DNA"/>
</dbReference>
<reference evidence="3" key="1">
    <citation type="submission" date="2016-04" db="EMBL/GenBank/DDBJ databases">
        <title>Cephalotus genome sequencing.</title>
        <authorList>
            <person name="Fukushima K."/>
            <person name="Hasebe M."/>
            <person name="Fang X."/>
        </authorList>
    </citation>
    <scope>NUCLEOTIDE SEQUENCE [LARGE SCALE GENOMIC DNA]</scope>
    <source>
        <strain evidence="3">cv. St1</strain>
    </source>
</reference>
<gene>
    <name evidence="2" type="ORF">CFOL_v3_34861</name>
</gene>
<dbReference type="InterPro" id="IPR025398">
    <property type="entry name" value="DUF4371"/>
</dbReference>
<dbReference type="OrthoDB" id="1929285at2759"/>
<protein>
    <submittedName>
        <fullName evidence="2">DUF4371 domain-containing protein</fullName>
    </submittedName>
</protein>
<dbReference type="InParanoid" id="A0A1Q3DG12"/>
<organism evidence="2 3">
    <name type="scientific">Cephalotus follicularis</name>
    <name type="common">Albany pitcher plant</name>
    <dbReference type="NCBI Taxonomy" id="3775"/>
    <lineage>
        <taxon>Eukaryota</taxon>
        <taxon>Viridiplantae</taxon>
        <taxon>Streptophyta</taxon>
        <taxon>Embryophyta</taxon>
        <taxon>Tracheophyta</taxon>
        <taxon>Spermatophyta</taxon>
        <taxon>Magnoliopsida</taxon>
        <taxon>eudicotyledons</taxon>
        <taxon>Gunneridae</taxon>
        <taxon>Pentapetalae</taxon>
        <taxon>rosids</taxon>
        <taxon>fabids</taxon>
        <taxon>Oxalidales</taxon>
        <taxon>Cephalotaceae</taxon>
        <taxon>Cephalotus</taxon>
    </lineage>
</organism>
<dbReference type="PANTHER" id="PTHR45749">
    <property type="match status" value="1"/>
</dbReference>
<evidence type="ECO:0000313" key="3">
    <source>
        <dbReference type="Proteomes" id="UP000187406"/>
    </source>
</evidence>
<dbReference type="AlphaFoldDB" id="A0A1Q3DG12"/>
<sequence length="191" mass="22382">MGNQAGSDSFISEGFSNLKKPEQFHSHVGGPNSVHNQAQLSCHSLMKQKEHIEVVLSKQLDQVWMEYRTRLTASIDCIRFLLRQELAFRCHDETEDSKNQGNFLGFLHFLAHHNEDINNVVLKNAPKNLKLISPKIIRENKFSYYVHWFAHQLQLMNNCLVTYIENDIFDNIDNEKIVQRFQNMKIRRGQL</sequence>
<dbReference type="Proteomes" id="UP000187406">
    <property type="component" value="Unassembled WGS sequence"/>
</dbReference>
<dbReference type="PANTHER" id="PTHR45749:SF36">
    <property type="entry name" value="ZINC FINGER MYM-TYPE PROTEIN 1-LIKE"/>
    <property type="match status" value="1"/>
</dbReference>
<dbReference type="Pfam" id="PF14291">
    <property type="entry name" value="DUF4371"/>
    <property type="match status" value="1"/>
</dbReference>
<proteinExistence type="predicted"/>
<comment type="caution">
    <text evidence="2">The sequence shown here is derived from an EMBL/GenBank/DDBJ whole genome shotgun (WGS) entry which is preliminary data.</text>
</comment>
<keyword evidence="3" id="KW-1185">Reference proteome</keyword>
<feature type="domain" description="DUF4371" evidence="1">
    <location>
        <begin position="8"/>
        <end position="176"/>
    </location>
</feature>
<evidence type="ECO:0000259" key="1">
    <source>
        <dbReference type="Pfam" id="PF14291"/>
    </source>
</evidence>
<name>A0A1Q3DG12_CEPFO</name>